<comment type="caution">
    <text evidence="2">The sequence shown here is derived from an EMBL/GenBank/DDBJ whole genome shotgun (WGS) entry which is preliminary data.</text>
</comment>
<evidence type="ECO:0000313" key="2">
    <source>
        <dbReference type="EMBL" id="KAK0399610.1"/>
    </source>
</evidence>
<reference evidence="2" key="1">
    <citation type="submission" date="2023-06" db="EMBL/GenBank/DDBJ databases">
        <title>Genomic analysis of the entomopathogenic nematode Steinernema hermaphroditum.</title>
        <authorList>
            <person name="Schwarz E.M."/>
            <person name="Heppert J.K."/>
            <person name="Baniya A."/>
            <person name="Schwartz H.T."/>
            <person name="Tan C.-H."/>
            <person name="Antoshechkin I."/>
            <person name="Sternberg P.W."/>
            <person name="Goodrich-Blair H."/>
            <person name="Dillman A.R."/>
        </authorList>
    </citation>
    <scope>NUCLEOTIDE SEQUENCE</scope>
    <source>
        <strain evidence="2">PS9179</strain>
        <tissue evidence="2">Whole animal</tissue>
    </source>
</reference>
<proteinExistence type="predicted"/>
<feature type="compositionally biased region" description="Basic residues" evidence="1">
    <location>
        <begin position="161"/>
        <end position="174"/>
    </location>
</feature>
<accession>A0AA39H5H4</accession>
<name>A0AA39H5H4_9BILA</name>
<feature type="compositionally biased region" description="Basic and acidic residues" evidence="1">
    <location>
        <begin position="265"/>
        <end position="274"/>
    </location>
</feature>
<dbReference type="EMBL" id="JAUCMV010000005">
    <property type="protein sequence ID" value="KAK0399610.1"/>
    <property type="molecule type" value="Genomic_DNA"/>
</dbReference>
<feature type="region of interest" description="Disordered" evidence="1">
    <location>
        <begin position="138"/>
        <end position="184"/>
    </location>
</feature>
<keyword evidence="3" id="KW-1185">Reference proteome</keyword>
<feature type="region of interest" description="Disordered" evidence="1">
    <location>
        <begin position="234"/>
        <end position="286"/>
    </location>
</feature>
<dbReference type="Proteomes" id="UP001175271">
    <property type="component" value="Unassembled WGS sequence"/>
</dbReference>
<feature type="compositionally biased region" description="Basic and acidic residues" evidence="1">
    <location>
        <begin position="175"/>
        <end position="184"/>
    </location>
</feature>
<evidence type="ECO:0000313" key="3">
    <source>
        <dbReference type="Proteomes" id="UP001175271"/>
    </source>
</evidence>
<evidence type="ECO:0000256" key="1">
    <source>
        <dbReference type="SAM" id="MobiDB-lite"/>
    </source>
</evidence>
<feature type="compositionally biased region" description="Acidic residues" evidence="1">
    <location>
        <begin position="248"/>
        <end position="264"/>
    </location>
</feature>
<sequence>MRPRPHPKFDKKVIKKVHEARQWSSKELQLLQGAVITQDHLVLPSVMIRGGHEGTLFARPLLTRDASGNFRISRRLLDNFVALVASYPRNQRLGYIGRDRLHARLFHPDMKMMRAERFWQDFDAIPDPFQHKAIEKETRLQHHQQRRAPLDKQQQPIQPRKLPRHTKQATKSRMNKNEKSHKPDDADIIFIGRKLAPKSKEADISSEPNEAWADEAEEQEPEISWMILLRSPVATSTTPHPRPATGVETDEEPNVQCDAEDSEIFVDKVDDKEPPVAMNEDTIDMQ</sequence>
<organism evidence="2 3">
    <name type="scientific">Steinernema hermaphroditum</name>
    <dbReference type="NCBI Taxonomy" id="289476"/>
    <lineage>
        <taxon>Eukaryota</taxon>
        <taxon>Metazoa</taxon>
        <taxon>Ecdysozoa</taxon>
        <taxon>Nematoda</taxon>
        <taxon>Chromadorea</taxon>
        <taxon>Rhabditida</taxon>
        <taxon>Tylenchina</taxon>
        <taxon>Panagrolaimomorpha</taxon>
        <taxon>Strongyloidoidea</taxon>
        <taxon>Steinernematidae</taxon>
        <taxon>Steinernema</taxon>
    </lineage>
</organism>
<gene>
    <name evidence="2" type="ORF">QR680_003136</name>
</gene>
<protein>
    <submittedName>
        <fullName evidence="2">Uncharacterized protein</fullName>
    </submittedName>
</protein>
<dbReference type="AlphaFoldDB" id="A0AA39H5H4"/>